<gene>
    <name evidence="1" type="ORF">I4F81_008653</name>
</gene>
<protein>
    <submittedName>
        <fullName evidence="1">Uncharacterized protein</fullName>
    </submittedName>
</protein>
<evidence type="ECO:0000313" key="2">
    <source>
        <dbReference type="Proteomes" id="UP000798662"/>
    </source>
</evidence>
<name>A0ACC3C8Q0_PYRYE</name>
<reference evidence="1" key="1">
    <citation type="submission" date="2019-11" db="EMBL/GenBank/DDBJ databases">
        <title>Nori genome reveals adaptations in red seaweeds to the harsh intertidal environment.</title>
        <authorList>
            <person name="Wang D."/>
            <person name="Mao Y."/>
        </authorList>
    </citation>
    <scope>NUCLEOTIDE SEQUENCE</scope>
    <source>
        <tissue evidence="1">Gametophyte</tissue>
    </source>
</reference>
<organism evidence="1 2">
    <name type="scientific">Pyropia yezoensis</name>
    <name type="common">Susabi-nori</name>
    <name type="synonym">Porphyra yezoensis</name>
    <dbReference type="NCBI Taxonomy" id="2788"/>
    <lineage>
        <taxon>Eukaryota</taxon>
        <taxon>Rhodophyta</taxon>
        <taxon>Bangiophyceae</taxon>
        <taxon>Bangiales</taxon>
        <taxon>Bangiaceae</taxon>
        <taxon>Pyropia</taxon>
    </lineage>
</organism>
<keyword evidence="2" id="KW-1185">Reference proteome</keyword>
<proteinExistence type="predicted"/>
<sequence>MAGSGKTTLLQALAAHLGATDTPAYLINVDPAVADLPYEPNIDIRDTVDYGAVMEDYQLGPNGAILTALNLFATRFDQVLDLVTARAPDVDYVLVDTPGQIETFTWSASGAIISEALAAALPTVVLFVVDTQRASSPMTFVSNMLYACSVLYKTRLPLVVVWNKVDVAPAGCAQGWMGDYDGLSDAIGDDPSFAGGLARSMALTLEVFYEAIRSVGVSALTGEGLPALLAAIADAAAEYEREVAPDVAARAAAAAAAAEERQQGHLASFRPSATGHGATSPTPPPR</sequence>
<dbReference type="EMBL" id="CM020619">
    <property type="protein sequence ID" value="KAK1866133.1"/>
    <property type="molecule type" value="Genomic_DNA"/>
</dbReference>
<evidence type="ECO:0000313" key="1">
    <source>
        <dbReference type="EMBL" id="KAK1866133.1"/>
    </source>
</evidence>
<accession>A0ACC3C8Q0</accession>
<comment type="caution">
    <text evidence="1">The sequence shown here is derived from an EMBL/GenBank/DDBJ whole genome shotgun (WGS) entry which is preliminary data.</text>
</comment>
<dbReference type="Proteomes" id="UP000798662">
    <property type="component" value="Chromosome 2"/>
</dbReference>